<dbReference type="KEGG" id="bca:BCE_4606"/>
<name>Q72ZR2_BACC1</name>
<proteinExistence type="predicted"/>
<dbReference type="AlphaFoldDB" id="Q72ZR2"/>
<dbReference type="HOGENOM" id="CLU_3246730_0_0_9"/>
<reference evidence="1 2" key="1">
    <citation type="journal article" date="2004" name="Nucleic Acids Res.">
        <title>The genome sequence of Bacillus cereus ATCC 10987 reveals metabolic adaptations and a large plasmid related to Bacillus anthracis pXO1.</title>
        <authorList>
            <person name="Rasko D.A."/>
            <person name="Ravel J."/>
            <person name="Okstad O.A."/>
            <person name="Helgason E."/>
            <person name="Cer R.Z."/>
            <person name="Jiang L."/>
            <person name="Shores K.A."/>
            <person name="Fouts D.E."/>
            <person name="Tourasse N.J."/>
            <person name="Angiuoli S.V."/>
            <person name="Kolonay J."/>
            <person name="Nelson W.C."/>
            <person name="Kolsto A.-B."/>
            <person name="Fraser C.M."/>
            <person name="Read T.D."/>
        </authorList>
    </citation>
    <scope>NUCLEOTIDE SEQUENCE [LARGE SCALE GENOMIC DNA]</scope>
    <source>
        <strain evidence="2">ATCC 10987 / NRS 248</strain>
    </source>
</reference>
<evidence type="ECO:0000313" key="1">
    <source>
        <dbReference type="EMBL" id="AAS43507.1"/>
    </source>
</evidence>
<dbReference type="Proteomes" id="UP000002527">
    <property type="component" value="Chromosome"/>
</dbReference>
<sequence>MQRKTDFSFKYQRLFQKSPVESTQLAFLYYENTKLGQAVFRF</sequence>
<dbReference type="EMBL" id="AE017194">
    <property type="protein sequence ID" value="AAS43507.1"/>
    <property type="molecule type" value="Genomic_DNA"/>
</dbReference>
<organism evidence="1 2">
    <name type="scientific">Bacillus cereus (strain ATCC 10987 / NRS 248)</name>
    <dbReference type="NCBI Taxonomy" id="222523"/>
    <lineage>
        <taxon>Bacteria</taxon>
        <taxon>Bacillati</taxon>
        <taxon>Bacillota</taxon>
        <taxon>Bacilli</taxon>
        <taxon>Bacillales</taxon>
        <taxon>Bacillaceae</taxon>
        <taxon>Bacillus</taxon>
        <taxon>Bacillus cereus group</taxon>
    </lineage>
</organism>
<protein>
    <submittedName>
        <fullName evidence="1">Uncharacterized protein</fullName>
    </submittedName>
</protein>
<gene>
    <name evidence="1" type="ordered locus">BCE_4606</name>
</gene>
<evidence type="ECO:0000313" key="2">
    <source>
        <dbReference type="Proteomes" id="UP000002527"/>
    </source>
</evidence>
<accession>Q72ZR2</accession>